<accession>A0A8B9RKQ4</accession>
<keyword evidence="4" id="KW-0788">Thiol protease</keyword>
<reference evidence="10" key="1">
    <citation type="submission" date="2025-08" db="UniProtKB">
        <authorList>
            <consortium name="Ensembl"/>
        </authorList>
    </citation>
    <scope>IDENTIFICATION</scope>
</reference>
<keyword evidence="3" id="KW-0378">Hydrolase</keyword>
<name>A0A8B9RKQ4_ASTMX</name>
<dbReference type="PANTHER" id="PTHR12411">
    <property type="entry name" value="CYSTEINE PROTEASE FAMILY C1-RELATED"/>
    <property type="match status" value="1"/>
</dbReference>
<evidence type="ECO:0000259" key="9">
    <source>
        <dbReference type="SMART" id="SM00848"/>
    </source>
</evidence>
<evidence type="ECO:0000256" key="7">
    <source>
        <dbReference type="SAM" id="SignalP"/>
    </source>
</evidence>
<evidence type="ECO:0000313" key="10">
    <source>
        <dbReference type="Ensembl" id="ENSAMXP00005049681.1"/>
    </source>
</evidence>
<comment type="similarity">
    <text evidence="1">Belongs to the peptidase C1 family.</text>
</comment>
<dbReference type="InterPro" id="IPR013128">
    <property type="entry name" value="Peptidase_C1A"/>
</dbReference>
<dbReference type="PROSITE" id="PS00139">
    <property type="entry name" value="THIOL_PROTEASE_CYS"/>
    <property type="match status" value="1"/>
</dbReference>
<dbReference type="PROSITE" id="PS00639">
    <property type="entry name" value="THIOL_PROTEASE_HIS"/>
    <property type="match status" value="1"/>
</dbReference>
<organism evidence="10 11">
    <name type="scientific">Astyanax mexicanus</name>
    <name type="common">Blind cave fish</name>
    <name type="synonym">Astyanax fasciatus mexicanus</name>
    <dbReference type="NCBI Taxonomy" id="7994"/>
    <lineage>
        <taxon>Eukaryota</taxon>
        <taxon>Metazoa</taxon>
        <taxon>Chordata</taxon>
        <taxon>Craniata</taxon>
        <taxon>Vertebrata</taxon>
        <taxon>Euteleostomi</taxon>
        <taxon>Actinopterygii</taxon>
        <taxon>Neopterygii</taxon>
        <taxon>Teleostei</taxon>
        <taxon>Ostariophysi</taxon>
        <taxon>Characiformes</taxon>
        <taxon>Characoidei</taxon>
        <taxon>Acestrorhamphidae</taxon>
        <taxon>Acestrorhamphinae</taxon>
        <taxon>Astyanax</taxon>
    </lineage>
</organism>
<keyword evidence="2" id="KW-0645">Protease</keyword>
<evidence type="ECO:0000256" key="3">
    <source>
        <dbReference type="ARBA" id="ARBA00022801"/>
    </source>
</evidence>
<dbReference type="FunFam" id="3.90.70.10:FF:000006">
    <property type="entry name" value="Cathepsin S"/>
    <property type="match status" value="1"/>
</dbReference>
<dbReference type="Gene3D" id="3.90.70.10">
    <property type="entry name" value="Cysteine proteinases"/>
    <property type="match status" value="1"/>
</dbReference>
<sequence length="335" mass="37188">MNMRVLLAIAALVAVARTASISQEDLEFHGWKMKFGKSYDSEEEESQRKMTWLTNRKLVLEHNMLADQGLKSYRLDMNHFADMDNQEYRQMLQGCLGSFNETKAPGASSFLRQAGGATLPNTVDWRTQGYVTEVKNQEMCGSCWAFSATGALEGQMFRKLGYLLPLSEQQLVDCSREYGNMGCSGGWMNQAFQYVKDNGGLDTEDSYPYEAMEGYCRYYPDAVGATCSGYVDISIGDEQALQEAVATVGPVSVAIDVGHYSFQLYQSGVYDEPDCSTSALGHAVLAVGYGSDYGQDYWLVKNSWGTYWGDQGYIKMSRNKNNQCGIATAASYPLV</sequence>
<feature type="domain" description="Cathepsin propeptide inhibitor" evidence="9">
    <location>
        <begin position="28"/>
        <end position="88"/>
    </location>
</feature>
<dbReference type="InterPro" id="IPR039417">
    <property type="entry name" value="Peptidase_C1A_papain-like"/>
</dbReference>
<dbReference type="Proteomes" id="UP000694621">
    <property type="component" value="Unplaced"/>
</dbReference>
<dbReference type="InterPro" id="IPR013201">
    <property type="entry name" value="Prot_inhib_I29"/>
</dbReference>
<evidence type="ECO:0000256" key="6">
    <source>
        <dbReference type="ARBA" id="ARBA00023157"/>
    </source>
</evidence>
<evidence type="ECO:0000256" key="2">
    <source>
        <dbReference type="ARBA" id="ARBA00022670"/>
    </source>
</evidence>
<dbReference type="Ensembl" id="ENSAMXT00005053854.1">
    <property type="protein sequence ID" value="ENSAMXP00005049681.1"/>
    <property type="gene ID" value="ENSAMXG00005022613.1"/>
</dbReference>
<feature type="domain" description="Peptidase C1A papain C-terminal" evidence="8">
    <location>
        <begin position="119"/>
        <end position="334"/>
    </location>
</feature>
<feature type="chain" id="PRO_5034751271" evidence="7">
    <location>
        <begin position="19"/>
        <end position="335"/>
    </location>
</feature>
<proteinExistence type="inferred from homology"/>
<protein>
    <submittedName>
        <fullName evidence="10">Cathepsin L.1</fullName>
    </submittedName>
</protein>
<keyword evidence="7" id="KW-0732">Signal</keyword>
<evidence type="ECO:0000256" key="5">
    <source>
        <dbReference type="ARBA" id="ARBA00023145"/>
    </source>
</evidence>
<keyword evidence="5" id="KW-0865">Zymogen</keyword>
<dbReference type="SMART" id="SM00848">
    <property type="entry name" value="Inhibitor_I29"/>
    <property type="match status" value="1"/>
</dbReference>
<dbReference type="PROSITE" id="PS00640">
    <property type="entry name" value="THIOL_PROTEASE_ASN"/>
    <property type="match status" value="1"/>
</dbReference>
<dbReference type="AlphaFoldDB" id="A0A8B9RKQ4"/>
<keyword evidence="6" id="KW-1015">Disulfide bond</keyword>
<dbReference type="PRINTS" id="PR00705">
    <property type="entry name" value="PAPAIN"/>
</dbReference>
<dbReference type="SMART" id="SM00645">
    <property type="entry name" value="Pept_C1"/>
    <property type="match status" value="1"/>
</dbReference>
<feature type="signal peptide" evidence="7">
    <location>
        <begin position="1"/>
        <end position="18"/>
    </location>
</feature>
<dbReference type="CDD" id="cd02248">
    <property type="entry name" value="Peptidase_C1A"/>
    <property type="match status" value="1"/>
</dbReference>
<dbReference type="Pfam" id="PF08246">
    <property type="entry name" value="Inhibitor_I29"/>
    <property type="match status" value="1"/>
</dbReference>
<evidence type="ECO:0000259" key="8">
    <source>
        <dbReference type="SMART" id="SM00645"/>
    </source>
</evidence>
<dbReference type="Pfam" id="PF00112">
    <property type="entry name" value="Peptidase_C1"/>
    <property type="match status" value="1"/>
</dbReference>
<dbReference type="GO" id="GO:0008234">
    <property type="term" value="F:cysteine-type peptidase activity"/>
    <property type="evidence" value="ECO:0007669"/>
    <property type="project" value="UniProtKB-KW"/>
</dbReference>
<dbReference type="InterPro" id="IPR038765">
    <property type="entry name" value="Papain-like_cys_pep_sf"/>
</dbReference>
<evidence type="ECO:0000256" key="1">
    <source>
        <dbReference type="ARBA" id="ARBA00008455"/>
    </source>
</evidence>
<dbReference type="InterPro" id="IPR025661">
    <property type="entry name" value="Pept_asp_AS"/>
</dbReference>
<dbReference type="InterPro" id="IPR000668">
    <property type="entry name" value="Peptidase_C1A_C"/>
</dbReference>
<dbReference type="InterPro" id="IPR000169">
    <property type="entry name" value="Pept_cys_AS"/>
</dbReference>
<dbReference type="InterPro" id="IPR025660">
    <property type="entry name" value="Pept_his_AS"/>
</dbReference>
<dbReference type="GO" id="GO:0006508">
    <property type="term" value="P:proteolysis"/>
    <property type="evidence" value="ECO:0007669"/>
    <property type="project" value="UniProtKB-KW"/>
</dbReference>
<evidence type="ECO:0000256" key="4">
    <source>
        <dbReference type="ARBA" id="ARBA00022807"/>
    </source>
</evidence>
<dbReference type="SUPFAM" id="SSF54001">
    <property type="entry name" value="Cysteine proteinases"/>
    <property type="match status" value="1"/>
</dbReference>
<evidence type="ECO:0000313" key="11">
    <source>
        <dbReference type="Proteomes" id="UP000694621"/>
    </source>
</evidence>